<dbReference type="EMBL" id="JAQQWM010000004">
    <property type="protein sequence ID" value="KAK8068596.1"/>
    <property type="molecule type" value="Genomic_DNA"/>
</dbReference>
<gene>
    <name evidence="1" type="ORF">PG996_007708</name>
</gene>
<organism evidence="1 2">
    <name type="scientific">Apiospora saccharicola</name>
    <dbReference type="NCBI Taxonomy" id="335842"/>
    <lineage>
        <taxon>Eukaryota</taxon>
        <taxon>Fungi</taxon>
        <taxon>Dikarya</taxon>
        <taxon>Ascomycota</taxon>
        <taxon>Pezizomycotina</taxon>
        <taxon>Sordariomycetes</taxon>
        <taxon>Xylariomycetidae</taxon>
        <taxon>Amphisphaeriales</taxon>
        <taxon>Apiosporaceae</taxon>
        <taxon>Apiospora</taxon>
    </lineage>
</organism>
<keyword evidence="2" id="KW-1185">Reference proteome</keyword>
<proteinExistence type="predicted"/>
<sequence>MDSTLTGDEIGSRLEINFMFQAPNYDVIYRGPLLPTAMPISTKTAAGDSEFSMYEIRPLNGVKPLVLGFFPSEHPSMVANLFVPILERQGSLVVAVENRAKGQISRWCREAVLGPRELNLAPYELRTS</sequence>
<protein>
    <submittedName>
        <fullName evidence="1">Uncharacterized protein</fullName>
    </submittedName>
</protein>
<comment type="caution">
    <text evidence="1">The sequence shown here is derived from an EMBL/GenBank/DDBJ whole genome shotgun (WGS) entry which is preliminary data.</text>
</comment>
<accession>A0ABR1VBM5</accession>
<evidence type="ECO:0000313" key="2">
    <source>
        <dbReference type="Proteomes" id="UP001446871"/>
    </source>
</evidence>
<reference evidence="1 2" key="1">
    <citation type="submission" date="2023-01" db="EMBL/GenBank/DDBJ databases">
        <title>Analysis of 21 Apiospora genomes using comparative genomics revels a genus with tremendous synthesis potential of carbohydrate active enzymes and secondary metabolites.</title>
        <authorList>
            <person name="Sorensen T."/>
        </authorList>
    </citation>
    <scope>NUCLEOTIDE SEQUENCE [LARGE SCALE GENOMIC DNA]</scope>
    <source>
        <strain evidence="1 2">CBS 83171</strain>
    </source>
</reference>
<name>A0ABR1VBM5_9PEZI</name>
<dbReference type="Proteomes" id="UP001446871">
    <property type="component" value="Unassembled WGS sequence"/>
</dbReference>
<evidence type="ECO:0000313" key="1">
    <source>
        <dbReference type="EMBL" id="KAK8068596.1"/>
    </source>
</evidence>